<proteinExistence type="predicted"/>
<gene>
    <name evidence="3" type="ORF">Tco_0703537</name>
</gene>
<reference evidence="3" key="1">
    <citation type="journal article" date="2022" name="Int. J. Mol. Sci.">
        <title>Draft Genome of Tanacetum Coccineum: Genomic Comparison of Closely Related Tanacetum-Family Plants.</title>
        <authorList>
            <person name="Yamashiro T."/>
            <person name="Shiraishi A."/>
            <person name="Nakayama K."/>
            <person name="Satake H."/>
        </authorList>
    </citation>
    <scope>NUCLEOTIDE SEQUENCE</scope>
</reference>
<dbReference type="InterPro" id="IPR011004">
    <property type="entry name" value="Trimer_LpxA-like_sf"/>
</dbReference>
<evidence type="ECO:0000313" key="3">
    <source>
        <dbReference type="EMBL" id="GJS70696.1"/>
    </source>
</evidence>
<dbReference type="Pfam" id="PF25087">
    <property type="entry name" value="GMPPB_C"/>
    <property type="match status" value="1"/>
</dbReference>
<protein>
    <submittedName>
        <fullName evidence="3">Reverse transcriptase domain-containing protein</fullName>
    </submittedName>
</protein>
<feature type="domain" description="Mannose-1-phosphate guanyltransferase C-terminal" evidence="2">
    <location>
        <begin position="121"/>
        <end position="173"/>
    </location>
</feature>
<dbReference type="EMBL" id="BQNB010009950">
    <property type="protein sequence ID" value="GJS70696.1"/>
    <property type="molecule type" value="Genomic_DNA"/>
</dbReference>
<accession>A0ABQ4Y0M4</accession>
<keyword evidence="3" id="KW-0695">RNA-directed DNA polymerase</keyword>
<reference evidence="3" key="2">
    <citation type="submission" date="2022-01" db="EMBL/GenBank/DDBJ databases">
        <authorList>
            <person name="Yamashiro T."/>
            <person name="Shiraishi A."/>
            <person name="Satake H."/>
            <person name="Nakayama K."/>
        </authorList>
    </citation>
    <scope>NUCLEOTIDE SEQUENCE</scope>
</reference>
<dbReference type="InterPro" id="IPR056729">
    <property type="entry name" value="GMPPB_C"/>
</dbReference>
<dbReference type="Proteomes" id="UP001151760">
    <property type="component" value="Unassembled WGS sequence"/>
</dbReference>
<feature type="compositionally biased region" description="Basic residues" evidence="1">
    <location>
        <begin position="1"/>
        <end position="10"/>
    </location>
</feature>
<evidence type="ECO:0000256" key="1">
    <source>
        <dbReference type="SAM" id="MobiDB-lite"/>
    </source>
</evidence>
<evidence type="ECO:0000313" key="4">
    <source>
        <dbReference type="Proteomes" id="UP001151760"/>
    </source>
</evidence>
<name>A0ABQ4Y0M4_9ASTR</name>
<dbReference type="PANTHER" id="PTHR22572">
    <property type="entry name" value="SUGAR-1-PHOSPHATE GUANYL TRANSFERASE"/>
    <property type="match status" value="1"/>
</dbReference>
<keyword evidence="3" id="KW-0808">Transferase</keyword>
<keyword evidence="4" id="KW-1185">Reference proteome</keyword>
<evidence type="ECO:0000259" key="2">
    <source>
        <dbReference type="Pfam" id="PF25087"/>
    </source>
</evidence>
<organism evidence="3 4">
    <name type="scientific">Tanacetum coccineum</name>
    <dbReference type="NCBI Taxonomy" id="301880"/>
    <lineage>
        <taxon>Eukaryota</taxon>
        <taxon>Viridiplantae</taxon>
        <taxon>Streptophyta</taxon>
        <taxon>Embryophyta</taxon>
        <taxon>Tracheophyta</taxon>
        <taxon>Spermatophyta</taxon>
        <taxon>Magnoliopsida</taxon>
        <taxon>eudicotyledons</taxon>
        <taxon>Gunneridae</taxon>
        <taxon>Pentapetalae</taxon>
        <taxon>asterids</taxon>
        <taxon>campanulids</taxon>
        <taxon>Asterales</taxon>
        <taxon>Asteraceae</taxon>
        <taxon>Asteroideae</taxon>
        <taxon>Anthemideae</taxon>
        <taxon>Anthemidinae</taxon>
        <taxon>Tanacetum</taxon>
    </lineage>
</organism>
<feature type="region of interest" description="Disordered" evidence="1">
    <location>
        <begin position="226"/>
        <end position="245"/>
    </location>
</feature>
<dbReference type="InterPro" id="IPR050486">
    <property type="entry name" value="Mannose-1P_guanyltransferase"/>
</dbReference>
<dbReference type="Gene3D" id="2.160.10.10">
    <property type="entry name" value="Hexapeptide repeat proteins"/>
    <property type="match status" value="1"/>
</dbReference>
<sequence>MMTSRPRTRIPSRPPSGGVTVEEIEDDKKVPPLRYIELLDQPDGGACALNINSATENESALKKLLSDAAFTRLKESETGLHRMVSLVELIDQSQKYYNGVALAKLVMKSYKYHLILLLTDLYIGPDVSISTNARVGAGVRLINCIILDDAEIKENAFIIHSIVAIGRWSRVKAQGDHNAKLGVTNLVERETEEITDEEQNNFQGSTAQIPPPVIPKPIPEPEIPKTLPKSTPIPEPEIPKRDGTITNLMPRFAPTIRDLLMNKEKLLELVKIPLNENCSVMLLKKLPEKLGDPGKFLIPCEFPGMEICYALADLGFPSNDFSSGNPTSTSEPFTSEFTLEEIDAFLSDKSISLESDHDDCDPGGKKDIYIA</sequence>
<keyword evidence="3" id="KW-0548">Nucleotidyltransferase</keyword>
<feature type="region of interest" description="Disordered" evidence="1">
    <location>
        <begin position="1"/>
        <end position="23"/>
    </location>
</feature>
<comment type="caution">
    <text evidence="3">The sequence shown here is derived from an EMBL/GenBank/DDBJ whole genome shotgun (WGS) entry which is preliminary data.</text>
</comment>
<dbReference type="SUPFAM" id="SSF51161">
    <property type="entry name" value="Trimeric LpxA-like enzymes"/>
    <property type="match status" value="1"/>
</dbReference>
<dbReference type="GO" id="GO:0003964">
    <property type="term" value="F:RNA-directed DNA polymerase activity"/>
    <property type="evidence" value="ECO:0007669"/>
    <property type="project" value="UniProtKB-KW"/>
</dbReference>